<evidence type="ECO:0000313" key="3">
    <source>
        <dbReference type="Proteomes" id="UP000298493"/>
    </source>
</evidence>
<feature type="chain" id="PRO_5021388666" description="Secreted protein" evidence="1">
    <location>
        <begin position="19"/>
        <end position="105"/>
    </location>
</feature>
<dbReference type="Proteomes" id="UP000298493">
    <property type="component" value="Unassembled WGS sequence"/>
</dbReference>
<keyword evidence="3" id="KW-1185">Reference proteome</keyword>
<gene>
    <name evidence="2" type="ORF">E6O75_ATG11065</name>
</gene>
<dbReference type="EMBL" id="SNSC02000008">
    <property type="protein sequence ID" value="TID22271.1"/>
    <property type="molecule type" value="Genomic_DNA"/>
</dbReference>
<accession>A0A4Z1PBQ6</accession>
<evidence type="ECO:0000256" key="1">
    <source>
        <dbReference type="SAM" id="SignalP"/>
    </source>
</evidence>
<evidence type="ECO:0000313" key="2">
    <source>
        <dbReference type="EMBL" id="TID22271.1"/>
    </source>
</evidence>
<keyword evidence="1" id="KW-0732">Signal</keyword>
<reference evidence="2 3" key="1">
    <citation type="submission" date="2019-04" db="EMBL/GenBank/DDBJ databases">
        <title>High contiguity whole genome sequence and gene annotation resource for two Venturia nashicola isolates.</title>
        <authorList>
            <person name="Prokchorchik M."/>
            <person name="Won K."/>
            <person name="Lee Y."/>
            <person name="Choi E.D."/>
            <person name="Segonzac C."/>
            <person name="Sohn K.H."/>
        </authorList>
    </citation>
    <scope>NUCLEOTIDE SEQUENCE [LARGE SCALE GENOMIC DNA]</scope>
    <source>
        <strain evidence="2 3">PRI2</strain>
    </source>
</reference>
<dbReference type="AlphaFoldDB" id="A0A4Z1PBQ6"/>
<comment type="caution">
    <text evidence="2">The sequence shown here is derived from an EMBL/GenBank/DDBJ whole genome shotgun (WGS) entry which is preliminary data.</text>
</comment>
<sequence length="105" mass="11608">MKFLNIISIFYLITTALTLNLPRAITNSTIFISGVCERMYRTCVQTFHTYRIKLTCYENRVAQTHPTAVPPSAPTSAGNPSVPAAKTLVREEQCVPTTGTHVAIH</sequence>
<name>A0A4Z1PBQ6_9PEZI</name>
<proteinExistence type="predicted"/>
<organism evidence="2 3">
    <name type="scientific">Venturia nashicola</name>
    <dbReference type="NCBI Taxonomy" id="86259"/>
    <lineage>
        <taxon>Eukaryota</taxon>
        <taxon>Fungi</taxon>
        <taxon>Dikarya</taxon>
        <taxon>Ascomycota</taxon>
        <taxon>Pezizomycotina</taxon>
        <taxon>Dothideomycetes</taxon>
        <taxon>Pleosporomycetidae</taxon>
        <taxon>Venturiales</taxon>
        <taxon>Venturiaceae</taxon>
        <taxon>Venturia</taxon>
    </lineage>
</organism>
<feature type="signal peptide" evidence="1">
    <location>
        <begin position="1"/>
        <end position="18"/>
    </location>
</feature>
<evidence type="ECO:0008006" key="4">
    <source>
        <dbReference type="Google" id="ProtNLM"/>
    </source>
</evidence>
<protein>
    <recommendedName>
        <fullName evidence="4">Secreted protein</fullName>
    </recommendedName>
</protein>